<comment type="pathway">
    <text evidence="3">Carbohydrate metabolism; galactose metabolism.</text>
</comment>
<reference evidence="8 9" key="1">
    <citation type="submission" date="2024-01" db="EMBL/GenBank/DDBJ databases">
        <title>The complete chloroplast genome sequence of Lithospermum erythrorhizon: insights into the phylogenetic relationship among Boraginaceae species and the maternal lineages of purple gromwells.</title>
        <authorList>
            <person name="Okada T."/>
            <person name="Watanabe K."/>
        </authorList>
    </citation>
    <scope>NUCLEOTIDE SEQUENCE [LARGE SCALE GENOMIC DNA]</scope>
</reference>
<evidence type="ECO:0000256" key="3">
    <source>
        <dbReference type="ARBA" id="ARBA00004947"/>
    </source>
</evidence>
<evidence type="ECO:0000256" key="6">
    <source>
        <dbReference type="ARBA" id="ARBA00023235"/>
    </source>
</evidence>
<dbReference type="Proteomes" id="UP001454036">
    <property type="component" value="Unassembled WGS sequence"/>
</dbReference>
<dbReference type="GO" id="GO:0005829">
    <property type="term" value="C:cytosol"/>
    <property type="evidence" value="ECO:0007669"/>
    <property type="project" value="TreeGrafter"/>
</dbReference>
<name>A0AAV3RDI0_LITER</name>
<dbReference type="PANTHER" id="PTHR43725:SF47">
    <property type="entry name" value="UDP-GLUCOSE 4-EPIMERASE"/>
    <property type="match status" value="1"/>
</dbReference>
<dbReference type="InterPro" id="IPR036291">
    <property type="entry name" value="NAD(P)-bd_dom_sf"/>
</dbReference>
<dbReference type="InterPro" id="IPR016040">
    <property type="entry name" value="NAD(P)-bd_dom"/>
</dbReference>
<proteinExistence type="predicted"/>
<evidence type="ECO:0000313" key="8">
    <source>
        <dbReference type="EMBL" id="GAA0172407.1"/>
    </source>
</evidence>
<dbReference type="AlphaFoldDB" id="A0AAV3RDI0"/>
<dbReference type="SUPFAM" id="SSF51735">
    <property type="entry name" value="NAD(P)-binding Rossmann-fold domains"/>
    <property type="match status" value="1"/>
</dbReference>
<feature type="domain" description="NAD(P)-binding" evidence="7">
    <location>
        <begin position="6"/>
        <end position="76"/>
    </location>
</feature>
<protein>
    <recommendedName>
        <fullName evidence="4">UDP-glucose 4-epimerase</fullName>
        <ecNumber evidence="4">5.1.3.2</ecNumber>
    </recommendedName>
</protein>
<dbReference type="EMBL" id="BAABME010008107">
    <property type="protein sequence ID" value="GAA0172407.1"/>
    <property type="molecule type" value="Genomic_DNA"/>
</dbReference>
<evidence type="ECO:0000256" key="1">
    <source>
        <dbReference type="ARBA" id="ARBA00000083"/>
    </source>
</evidence>
<organism evidence="8 9">
    <name type="scientific">Lithospermum erythrorhizon</name>
    <name type="common">Purple gromwell</name>
    <name type="synonym">Lithospermum officinale var. erythrorhizon</name>
    <dbReference type="NCBI Taxonomy" id="34254"/>
    <lineage>
        <taxon>Eukaryota</taxon>
        <taxon>Viridiplantae</taxon>
        <taxon>Streptophyta</taxon>
        <taxon>Embryophyta</taxon>
        <taxon>Tracheophyta</taxon>
        <taxon>Spermatophyta</taxon>
        <taxon>Magnoliopsida</taxon>
        <taxon>eudicotyledons</taxon>
        <taxon>Gunneridae</taxon>
        <taxon>Pentapetalae</taxon>
        <taxon>asterids</taxon>
        <taxon>lamiids</taxon>
        <taxon>Boraginales</taxon>
        <taxon>Boraginaceae</taxon>
        <taxon>Boraginoideae</taxon>
        <taxon>Lithospermeae</taxon>
        <taxon>Lithospermum</taxon>
    </lineage>
</organism>
<sequence length="78" mass="8385">MVQKILVSGGAGYIGSHTVLQLLLGGYEAVVIDNLDNSSVVAIDRVKELAGEHGHKLSFHKGDLRDKPALEKLFASEK</sequence>
<keyword evidence="9" id="KW-1185">Reference proteome</keyword>
<dbReference type="EC" id="5.1.3.2" evidence="4"/>
<dbReference type="Pfam" id="PF16363">
    <property type="entry name" value="GDP_Man_Dehyd"/>
    <property type="match status" value="1"/>
</dbReference>
<dbReference type="Gene3D" id="3.40.50.720">
    <property type="entry name" value="NAD(P)-binding Rossmann-like Domain"/>
    <property type="match status" value="1"/>
</dbReference>
<accession>A0AAV3RDI0</accession>
<evidence type="ECO:0000259" key="7">
    <source>
        <dbReference type="Pfam" id="PF16363"/>
    </source>
</evidence>
<dbReference type="GO" id="GO:0003978">
    <property type="term" value="F:UDP-glucose 4-epimerase activity"/>
    <property type="evidence" value="ECO:0007669"/>
    <property type="project" value="UniProtKB-EC"/>
</dbReference>
<keyword evidence="5" id="KW-0520">NAD</keyword>
<comment type="caution">
    <text evidence="8">The sequence shown here is derived from an EMBL/GenBank/DDBJ whole genome shotgun (WGS) entry which is preliminary data.</text>
</comment>
<dbReference type="GO" id="GO:0005996">
    <property type="term" value="P:monosaccharide metabolic process"/>
    <property type="evidence" value="ECO:0007669"/>
    <property type="project" value="TreeGrafter"/>
</dbReference>
<evidence type="ECO:0000256" key="2">
    <source>
        <dbReference type="ARBA" id="ARBA00001911"/>
    </source>
</evidence>
<dbReference type="PANTHER" id="PTHR43725">
    <property type="entry name" value="UDP-GLUCOSE 4-EPIMERASE"/>
    <property type="match status" value="1"/>
</dbReference>
<evidence type="ECO:0000313" key="9">
    <source>
        <dbReference type="Proteomes" id="UP001454036"/>
    </source>
</evidence>
<evidence type="ECO:0000256" key="4">
    <source>
        <dbReference type="ARBA" id="ARBA00013189"/>
    </source>
</evidence>
<evidence type="ECO:0000256" key="5">
    <source>
        <dbReference type="ARBA" id="ARBA00023027"/>
    </source>
</evidence>
<gene>
    <name evidence="8" type="ORF">LIER_26243</name>
</gene>
<comment type="catalytic activity">
    <reaction evidence="1">
        <text>UDP-alpha-D-glucose = UDP-alpha-D-galactose</text>
        <dbReference type="Rhea" id="RHEA:22168"/>
        <dbReference type="ChEBI" id="CHEBI:58885"/>
        <dbReference type="ChEBI" id="CHEBI:66914"/>
        <dbReference type="EC" id="5.1.3.2"/>
    </reaction>
</comment>
<comment type="cofactor">
    <cofactor evidence="2">
        <name>NAD(+)</name>
        <dbReference type="ChEBI" id="CHEBI:57540"/>
    </cofactor>
</comment>
<keyword evidence="6" id="KW-0413">Isomerase</keyword>